<organism evidence="7 8">
    <name type="scientific">Pseudoteredinibacter isoporae</name>
    <dbReference type="NCBI Taxonomy" id="570281"/>
    <lineage>
        <taxon>Bacteria</taxon>
        <taxon>Pseudomonadati</taxon>
        <taxon>Pseudomonadota</taxon>
        <taxon>Gammaproteobacteria</taxon>
        <taxon>Cellvibrionales</taxon>
        <taxon>Cellvibrionaceae</taxon>
        <taxon>Pseudoteredinibacter</taxon>
    </lineage>
</organism>
<dbReference type="GO" id="GO:0000908">
    <property type="term" value="F:taurine dioxygenase activity"/>
    <property type="evidence" value="ECO:0007669"/>
    <property type="project" value="UniProtKB-EC"/>
</dbReference>
<comment type="similarity">
    <text evidence="1">Belongs to the TfdA dioxygenase family.</text>
</comment>
<dbReference type="EMBL" id="JACHHT010000002">
    <property type="protein sequence ID" value="MBB6522311.1"/>
    <property type="molecule type" value="Genomic_DNA"/>
</dbReference>
<evidence type="ECO:0000256" key="3">
    <source>
        <dbReference type="ARBA" id="ARBA00022964"/>
    </source>
</evidence>
<comment type="caution">
    <text evidence="7">The sequence shown here is derived from an EMBL/GenBank/DDBJ whole genome shotgun (WGS) entry which is preliminary data.</text>
</comment>
<gene>
    <name evidence="7" type="ORF">HNR48_002596</name>
</gene>
<dbReference type="SUPFAM" id="SSF51197">
    <property type="entry name" value="Clavaminate synthase-like"/>
    <property type="match status" value="1"/>
</dbReference>
<keyword evidence="5" id="KW-0408">Iron</keyword>
<dbReference type="RefSeq" id="WP_166846172.1">
    <property type="nucleotide sequence ID" value="NZ_JAAONY010000002.1"/>
</dbReference>
<reference evidence="7 8" key="1">
    <citation type="submission" date="2020-08" db="EMBL/GenBank/DDBJ databases">
        <title>Genomic Encyclopedia of Type Strains, Phase IV (KMG-IV): sequencing the most valuable type-strain genomes for metagenomic binning, comparative biology and taxonomic classification.</title>
        <authorList>
            <person name="Goeker M."/>
        </authorList>
    </citation>
    <scope>NUCLEOTIDE SEQUENCE [LARGE SCALE GENOMIC DNA]</scope>
    <source>
        <strain evidence="7 8">DSM 22368</strain>
    </source>
</reference>
<keyword evidence="2" id="KW-0479">Metal-binding</keyword>
<dbReference type="InterPro" id="IPR051323">
    <property type="entry name" value="AtsK-like"/>
</dbReference>
<evidence type="ECO:0000256" key="2">
    <source>
        <dbReference type="ARBA" id="ARBA00022723"/>
    </source>
</evidence>
<dbReference type="GO" id="GO:0005737">
    <property type="term" value="C:cytoplasm"/>
    <property type="evidence" value="ECO:0007669"/>
    <property type="project" value="TreeGrafter"/>
</dbReference>
<dbReference type="InterPro" id="IPR003819">
    <property type="entry name" value="TauD/TfdA-like"/>
</dbReference>
<dbReference type="PANTHER" id="PTHR30468:SF1">
    <property type="entry name" value="ALPHA-KETOGLUTARATE-DEPENDENT SULFONATE DIOXYGENASE"/>
    <property type="match status" value="1"/>
</dbReference>
<evidence type="ECO:0000256" key="1">
    <source>
        <dbReference type="ARBA" id="ARBA00005896"/>
    </source>
</evidence>
<sequence>MISAQPLAAALGAEITGIDLNQPLNENTLQTLNELLVKHQVIFFRDQNIAPAQHKALAEAFGPLQSHPAYGTVPDYPEITILESTPEKPTKIEEWHTDMTFRKTPPLGSILRSRIVPDCGGDTLWASLGAAYDGLSDKMQSFLSGLSAVHDFAHGFRHSLAEDGGRERLAKALAENPPVEHPVIRSHPENGRKMIYVNRLFTTRIVGMKDTESQALLEFLYQHCVQDEYTCRFRWEENSIAFWDNRSTLHKPINDYFPAHRRMERITIDGDRPSH</sequence>
<dbReference type="InterPro" id="IPR042098">
    <property type="entry name" value="TauD-like_sf"/>
</dbReference>
<name>A0A7X0JVT1_9GAMM</name>
<dbReference type="PANTHER" id="PTHR30468">
    <property type="entry name" value="ALPHA-KETOGLUTARATE-DEPENDENT SULFONATE DIOXYGENASE"/>
    <property type="match status" value="1"/>
</dbReference>
<keyword evidence="8" id="KW-1185">Reference proteome</keyword>
<dbReference type="NCBIfam" id="NF007104">
    <property type="entry name" value="PRK09553.1"/>
    <property type="match status" value="1"/>
</dbReference>
<protein>
    <submittedName>
        <fullName evidence="7">Taurine dioxygenase</fullName>
        <ecNumber evidence="7">1.14.11.17</ecNumber>
    </submittedName>
</protein>
<dbReference type="Gene3D" id="3.60.130.10">
    <property type="entry name" value="Clavaminate synthase-like"/>
    <property type="match status" value="1"/>
</dbReference>
<evidence type="ECO:0000256" key="4">
    <source>
        <dbReference type="ARBA" id="ARBA00023002"/>
    </source>
</evidence>
<keyword evidence="3 7" id="KW-0223">Dioxygenase</keyword>
<dbReference type="Pfam" id="PF02668">
    <property type="entry name" value="TauD"/>
    <property type="match status" value="1"/>
</dbReference>
<dbReference type="AlphaFoldDB" id="A0A7X0JVT1"/>
<evidence type="ECO:0000313" key="7">
    <source>
        <dbReference type="EMBL" id="MBB6522311.1"/>
    </source>
</evidence>
<dbReference type="FunCoup" id="A0A7X0JVT1">
    <property type="interactions" value="320"/>
</dbReference>
<dbReference type="EC" id="1.14.11.17" evidence="7"/>
<feature type="domain" description="TauD/TfdA-like" evidence="6">
    <location>
        <begin position="5"/>
        <end position="267"/>
    </location>
</feature>
<evidence type="ECO:0000256" key="5">
    <source>
        <dbReference type="ARBA" id="ARBA00023004"/>
    </source>
</evidence>
<dbReference type="Proteomes" id="UP000528457">
    <property type="component" value="Unassembled WGS sequence"/>
</dbReference>
<keyword evidence="4 7" id="KW-0560">Oxidoreductase</keyword>
<proteinExistence type="inferred from homology"/>
<evidence type="ECO:0000259" key="6">
    <source>
        <dbReference type="Pfam" id="PF02668"/>
    </source>
</evidence>
<evidence type="ECO:0000313" key="8">
    <source>
        <dbReference type="Proteomes" id="UP000528457"/>
    </source>
</evidence>
<dbReference type="GO" id="GO:0006790">
    <property type="term" value="P:sulfur compound metabolic process"/>
    <property type="evidence" value="ECO:0007669"/>
    <property type="project" value="TreeGrafter"/>
</dbReference>
<accession>A0A7X0JVT1</accession>
<dbReference type="InParanoid" id="A0A7X0JVT1"/>
<dbReference type="GO" id="GO:0046872">
    <property type="term" value="F:metal ion binding"/>
    <property type="evidence" value="ECO:0007669"/>
    <property type="project" value="UniProtKB-KW"/>
</dbReference>